<keyword evidence="3" id="KW-1185">Reference proteome</keyword>
<gene>
    <name evidence="2" type="ORF">A8926_6203</name>
</gene>
<dbReference type="PANTHER" id="PTHR42964:SF1">
    <property type="entry name" value="POLYKETIDE BIOSYNTHESIS ENOYL-COA HYDRATASE PKSH-RELATED"/>
    <property type="match status" value="1"/>
</dbReference>
<sequence>MAVSQVLTVTSKPAHLVVELASPTLANRLTAEVVDQLTAALDKAETDADCRAFVLTAAGNDFCSGADLKEFAQSPGGEAAAKFSRLLDRLATTPVVTIAVVEKQAIGGGAGLAAACDIVVAGPEASFRLTEVCFGMLPTIIMPAIARRLGEHRALRTAILAEEVSAHDAVKTGWADQVVEDPRAAVRPILLALRRSERDTIADLKEAHRVLFPVDNRYAKLAERVFGARVNQPDVVASINSFAAKGML</sequence>
<evidence type="ECO:0000313" key="3">
    <source>
        <dbReference type="Proteomes" id="UP000233786"/>
    </source>
</evidence>
<evidence type="ECO:0000256" key="1">
    <source>
        <dbReference type="ARBA" id="ARBA00005254"/>
    </source>
</evidence>
<dbReference type="CDD" id="cd06558">
    <property type="entry name" value="crotonase-like"/>
    <property type="match status" value="1"/>
</dbReference>
<dbReference type="EMBL" id="PJNB01000001">
    <property type="protein sequence ID" value="PKW18140.1"/>
    <property type="molecule type" value="Genomic_DNA"/>
</dbReference>
<dbReference type="SUPFAM" id="SSF52096">
    <property type="entry name" value="ClpP/crotonase"/>
    <property type="match status" value="1"/>
</dbReference>
<dbReference type="STRING" id="994479.GCA_000194155_06850"/>
<dbReference type="InterPro" id="IPR029045">
    <property type="entry name" value="ClpP/crotonase-like_dom_sf"/>
</dbReference>
<dbReference type="Pfam" id="PF00378">
    <property type="entry name" value="ECH_1"/>
    <property type="match status" value="1"/>
</dbReference>
<name>A0A2N3Y5E5_SACSN</name>
<dbReference type="AlphaFoldDB" id="A0A2N3Y5E5"/>
<reference evidence="2" key="1">
    <citation type="submission" date="2017-12" db="EMBL/GenBank/DDBJ databases">
        <title>Sequencing the genomes of 1000 Actinobacteria strains.</title>
        <authorList>
            <person name="Klenk H.-P."/>
        </authorList>
    </citation>
    <scope>NUCLEOTIDE SEQUENCE [LARGE SCALE GENOMIC DNA]</scope>
    <source>
        <strain evidence="2">DSM 44228</strain>
    </source>
</reference>
<comment type="caution">
    <text evidence="2">The sequence shown here is derived from an EMBL/GenBank/DDBJ whole genome shotgun (WGS) entry which is preliminary data.</text>
</comment>
<dbReference type="GO" id="GO:0003824">
    <property type="term" value="F:catalytic activity"/>
    <property type="evidence" value="ECO:0007669"/>
    <property type="project" value="UniProtKB-ARBA"/>
</dbReference>
<dbReference type="RefSeq" id="WP_010314057.1">
    <property type="nucleotide sequence ID" value="NZ_CP061007.1"/>
</dbReference>
<dbReference type="InterPro" id="IPR001753">
    <property type="entry name" value="Enoyl-CoA_hydra/iso"/>
</dbReference>
<dbReference type="Gene3D" id="3.90.226.10">
    <property type="entry name" value="2-enoyl-CoA Hydratase, Chain A, domain 1"/>
    <property type="match status" value="1"/>
</dbReference>
<proteinExistence type="inferred from homology"/>
<evidence type="ECO:0000313" key="2">
    <source>
        <dbReference type="EMBL" id="PKW18140.1"/>
    </source>
</evidence>
<protein>
    <submittedName>
        <fullName evidence="2">Polyketide biosynthesis enoyl-CoA hydratase PksH</fullName>
    </submittedName>
</protein>
<dbReference type="PANTHER" id="PTHR42964">
    <property type="entry name" value="ENOYL-COA HYDRATASE"/>
    <property type="match status" value="1"/>
</dbReference>
<accession>A0A2N3Y5E5</accession>
<dbReference type="InterPro" id="IPR051683">
    <property type="entry name" value="Enoyl-CoA_Hydratase/Isomerase"/>
</dbReference>
<organism evidence="2 3">
    <name type="scientific">Saccharopolyspora spinosa</name>
    <dbReference type="NCBI Taxonomy" id="60894"/>
    <lineage>
        <taxon>Bacteria</taxon>
        <taxon>Bacillati</taxon>
        <taxon>Actinomycetota</taxon>
        <taxon>Actinomycetes</taxon>
        <taxon>Pseudonocardiales</taxon>
        <taxon>Pseudonocardiaceae</taxon>
        <taxon>Saccharopolyspora</taxon>
    </lineage>
</organism>
<comment type="similarity">
    <text evidence="1">Belongs to the enoyl-CoA hydratase/isomerase family.</text>
</comment>
<dbReference type="Proteomes" id="UP000233786">
    <property type="component" value="Unassembled WGS sequence"/>
</dbReference>